<gene>
    <name evidence="1" type="ORF">BofuT4_P156300.1</name>
</gene>
<accession>G2YUD6</accession>
<dbReference type="AlphaFoldDB" id="G2YUD6"/>
<dbReference type="Proteomes" id="UP000008177">
    <property type="component" value="Unplaced contigs"/>
</dbReference>
<dbReference type="EMBL" id="FQ790354">
    <property type="protein sequence ID" value="CCD55234.1"/>
    <property type="molecule type" value="Genomic_DNA"/>
</dbReference>
<dbReference type="HOGENOM" id="CLU_767251_0_0_1"/>
<protein>
    <submittedName>
        <fullName evidence="1">Uncharacterized protein</fullName>
    </submittedName>
</protein>
<evidence type="ECO:0000313" key="1">
    <source>
        <dbReference type="EMBL" id="CCD55234.1"/>
    </source>
</evidence>
<dbReference type="InParanoid" id="G2YUD6"/>
<evidence type="ECO:0000313" key="2">
    <source>
        <dbReference type="Proteomes" id="UP000008177"/>
    </source>
</evidence>
<dbReference type="OrthoDB" id="3472087at2759"/>
<organism evidence="1 2">
    <name type="scientific">Botryotinia fuckeliana (strain T4)</name>
    <name type="common">Noble rot fungus</name>
    <name type="synonym">Botrytis cinerea</name>
    <dbReference type="NCBI Taxonomy" id="999810"/>
    <lineage>
        <taxon>Eukaryota</taxon>
        <taxon>Fungi</taxon>
        <taxon>Dikarya</taxon>
        <taxon>Ascomycota</taxon>
        <taxon>Pezizomycotina</taxon>
        <taxon>Leotiomycetes</taxon>
        <taxon>Helotiales</taxon>
        <taxon>Sclerotiniaceae</taxon>
        <taxon>Botrytis</taxon>
    </lineage>
</organism>
<proteinExistence type="predicted"/>
<name>G2YUD6_BOTF4</name>
<sequence length="367" mass="43321">MDIFDQDLATQNSGDMNYNNKTSMAVDARNNTAVTNRMEVNPSSQNDMIFLADQKRIVPPEIVYDILDILYRKHDVPTIWCIALSARVYYDYIAKFGYQHRLRLTTEEKRELAPLLKNWMGSQYRIMRSKTIDTIDAALLFRNNTMFISRKVYGDTNAKERALCQRFEDYDSFKAPLRCSVYFAAFYNDLHVPDPTRKGTDWYEEMAKYLVLYITQNWDKGSGHPISSWFESRESPEYPARQHFWQEYMRSSLRAWVHYEGEDFGGKPPQKKVSRTKYGQCNLPYSMKPDWTYNGLDNQYRGQYIQEGQSKEHIMQMIPNHNILKWLLHHDGEGWVCKAICFPKGTSMREVLKTFERDIEESWGPLD</sequence>
<reference evidence="2" key="1">
    <citation type="journal article" date="2011" name="PLoS Genet.">
        <title>Genomic analysis of the necrotrophic fungal pathogens Sclerotinia sclerotiorum and Botrytis cinerea.</title>
        <authorList>
            <person name="Amselem J."/>
            <person name="Cuomo C.A."/>
            <person name="van Kan J.A."/>
            <person name="Viaud M."/>
            <person name="Benito E.P."/>
            <person name="Couloux A."/>
            <person name="Coutinho P.M."/>
            <person name="de Vries R.P."/>
            <person name="Dyer P.S."/>
            <person name="Fillinger S."/>
            <person name="Fournier E."/>
            <person name="Gout L."/>
            <person name="Hahn M."/>
            <person name="Kohn L."/>
            <person name="Lapalu N."/>
            <person name="Plummer K.M."/>
            <person name="Pradier J.M."/>
            <person name="Quevillon E."/>
            <person name="Sharon A."/>
            <person name="Simon A."/>
            <person name="ten Have A."/>
            <person name="Tudzynski B."/>
            <person name="Tudzynski P."/>
            <person name="Wincker P."/>
            <person name="Andrew M."/>
            <person name="Anthouard V."/>
            <person name="Beever R.E."/>
            <person name="Beffa R."/>
            <person name="Benoit I."/>
            <person name="Bouzid O."/>
            <person name="Brault B."/>
            <person name="Chen Z."/>
            <person name="Choquer M."/>
            <person name="Collemare J."/>
            <person name="Cotton P."/>
            <person name="Danchin E.G."/>
            <person name="Da Silva C."/>
            <person name="Gautier A."/>
            <person name="Giraud C."/>
            <person name="Giraud T."/>
            <person name="Gonzalez C."/>
            <person name="Grossetete S."/>
            <person name="Guldener U."/>
            <person name="Henrissat B."/>
            <person name="Howlett B.J."/>
            <person name="Kodira C."/>
            <person name="Kretschmer M."/>
            <person name="Lappartient A."/>
            <person name="Leroch M."/>
            <person name="Levis C."/>
            <person name="Mauceli E."/>
            <person name="Neuveglise C."/>
            <person name="Oeser B."/>
            <person name="Pearson M."/>
            <person name="Poulain J."/>
            <person name="Poussereau N."/>
            <person name="Quesneville H."/>
            <person name="Rascle C."/>
            <person name="Schumacher J."/>
            <person name="Segurens B."/>
            <person name="Sexton A."/>
            <person name="Silva E."/>
            <person name="Sirven C."/>
            <person name="Soanes D.M."/>
            <person name="Talbot N.J."/>
            <person name="Templeton M."/>
            <person name="Yandava C."/>
            <person name="Yarden O."/>
            <person name="Zeng Q."/>
            <person name="Rollins J.A."/>
            <person name="Lebrun M.H."/>
            <person name="Dickman M."/>
        </authorList>
    </citation>
    <scope>NUCLEOTIDE SEQUENCE [LARGE SCALE GENOMIC DNA]</scope>
    <source>
        <strain evidence="2">T4</strain>
    </source>
</reference>